<dbReference type="Pfam" id="PF03108">
    <property type="entry name" value="DBD_Tnp_Mut"/>
    <property type="match status" value="1"/>
</dbReference>
<dbReference type="PANTHER" id="PTHR31973:SF187">
    <property type="entry name" value="MUTATOR TRANSPOSASE MUDRA PROTEIN"/>
    <property type="match status" value="1"/>
</dbReference>
<feature type="domain" description="MULE transposase" evidence="3">
    <location>
        <begin position="485"/>
        <end position="534"/>
    </location>
</feature>
<evidence type="ECO:0000313" key="6">
    <source>
        <dbReference type="Proteomes" id="UP001374535"/>
    </source>
</evidence>
<feature type="domain" description="PB1-like" evidence="4">
    <location>
        <begin position="3"/>
        <end position="102"/>
    </location>
</feature>
<evidence type="ECO:0000313" key="5">
    <source>
        <dbReference type="EMBL" id="WVZ06211.1"/>
    </source>
</evidence>
<dbReference type="InterPro" id="IPR018289">
    <property type="entry name" value="MULE_transposase_dom"/>
</dbReference>
<accession>A0AAQ3RVU2</accession>
<proteinExistence type="predicted"/>
<evidence type="ECO:0000259" key="4">
    <source>
        <dbReference type="Pfam" id="PF26130"/>
    </source>
</evidence>
<feature type="domain" description="Transposase MuDR plant" evidence="2">
    <location>
        <begin position="295"/>
        <end position="348"/>
    </location>
</feature>
<dbReference type="Proteomes" id="UP001374535">
    <property type="component" value="Chromosome 6"/>
</dbReference>
<dbReference type="PANTHER" id="PTHR31973">
    <property type="entry name" value="POLYPROTEIN, PUTATIVE-RELATED"/>
    <property type="match status" value="1"/>
</dbReference>
<feature type="compositionally biased region" description="Basic and acidic residues" evidence="1">
    <location>
        <begin position="146"/>
        <end position="157"/>
    </location>
</feature>
<dbReference type="Pfam" id="PF10551">
    <property type="entry name" value="MULE"/>
    <property type="match status" value="1"/>
</dbReference>
<evidence type="ECO:0000259" key="3">
    <source>
        <dbReference type="Pfam" id="PF10551"/>
    </source>
</evidence>
<dbReference type="InterPro" id="IPR004332">
    <property type="entry name" value="Transposase_MuDR"/>
</dbReference>
<protein>
    <recommendedName>
        <fullName evidence="7">Transposase MuDR plant domain-containing protein</fullName>
    </recommendedName>
</protein>
<evidence type="ECO:0000256" key="1">
    <source>
        <dbReference type="SAM" id="MobiDB-lite"/>
    </source>
</evidence>
<dbReference type="EMBL" id="CP144695">
    <property type="protein sequence ID" value="WVZ06211.1"/>
    <property type="molecule type" value="Genomic_DNA"/>
</dbReference>
<feature type="region of interest" description="Disordered" evidence="1">
    <location>
        <begin position="129"/>
        <end position="157"/>
    </location>
</feature>
<reference evidence="5 6" key="1">
    <citation type="journal article" date="2023" name="Life. Sci Alliance">
        <title>Evolutionary insights into 3D genome organization and epigenetic landscape of Vigna mungo.</title>
        <authorList>
            <person name="Junaid A."/>
            <person name="Singh B."/>
            <person name="Bhatia S."/>
        </authorList>
    </citation>
    <scope>NUCLEOTIDE SEQUENCE [LARGE SCALE GENOMIC DNA]</scope>
    <source>
        <strain evidence="5">Urdbean</strain>
    </source>
</reference>
<name>A0AAQ3RVU2_VIGMU</name>
<dbReference type="Pfam" id="PF26130">
    <property type="entry name" value="PB1-like"/>
    <property type="match status" value="1"/>
</dbReference>
<evidence type="ECO:0008006" key="7">
    <source>
        <dbReference type="Google" id="ProtNLM"/>
    </source>
</evidence>
<organism evidence="5 6">
    <name type="scientific">Vigna mungo</name>
    <name type="common">Black gram</name>
    <name type="synonym">Phaseolus mungo</name>
    <dbReference type="NCBI Taxonomy" id="3915"/>
    <lineage>
        <taxon>Eukaryota</taxon>
        <taxon>Viridiplantae</taxon>
        <taxon>Streptophyta</taxon>
        <taxon>Embryophyta</taxon>
        <taxon>Tracheophyta</taxon>
        <taxon>Spermatophyta</taxon>
        <taxon>Magnoliopsida</taxon>
        <taxon>eudicotyledons</taxon>
        <taxon>Gunneridae</taxon>
        <taxon>Pentapetalae</taxon>
        <taxon>rosids</taxon>
        <taxon>fabids</taxon>
        <taxon>Fabales</taxon>
        <taxon>Fabaceae</taxon>
        <taxon>Papilionoideae</taxon>
        <taxon>50 kb inversion clade</taxon>
        <taxon>NPAAA clade</taxon>
        <taxon>indigoferoid/millettioid clade</taxon>
        <taxon>Phaseoleae</taxon>
        <taxon>Vigna</taxon>
    </lineage>
</organism>
<gene>
    <name evidence="5" type="ORF">V8G54_019557</name>
</gene>
<dbReference type="AlphaFoldDB" id="A0AAQ3RVU2"/>
<sequence>MDDECIKVVVHNIGHFVSDENGNLKFDGEIVEWSCDPNLWSYFGILASVKDLGHIDVKELWYSLGSQSVVLDRLELLSDDRGVMCMLNIARLNDEDHLYVVHNTMEPQIIEMIDWVDGDVDAEGDVARKVEEGEGDVDAQGDGDAEVGRQMEEGDSDVAKEMQDVVGDGDDDGNSDDVDDIEVHDVDDFELEHVDEDEDEDVDEESVNKESLVDVTIQCDIETSKGKVAEEPCTPVSECSRKTDTNSIHDVCGLSDIEWLSDELVSTTDSEEDEDDIGTYGRFLTFTMPKSLDDYKWEVGTFFTEKKEFTEAIRTYALSDGKILKFIKNDKKRMSVKCLGANGKCKWCAYCAYMCGVKSWKLRKIIDDYSFDDFEMVESKDGKKLRENPNMKVMDIRDKVTRKWNVGISRNMAFRTRVIAKDNVEGSFKEQFRRIYHYGHELLRTHPGSTVKIKVENNNSELIFNRFYACLKTCKDSFICSRPIIGLDGCFLKGKYGGKLLIAFGRDANEKILPIANVVVEVENKDSWTWFLELLIEDLGGEVVAGTTTYPQQWEPKMRNIKEGSRNVEHCIVTTKVSGFYTQPHTTATTVLNALTLTCLNNVVLLPSTSSSFPRRSCMRNYM</sequence>
<keyword evidence="6" id="KW-1185">Reference proteome</keyword>
<evidence type="ECO:0000259" key="2">
    <source>
        <dbReference type="Pfam" id="PF03108"/>
    </source>
</evidence>
<dbReference type="InterPro" id="IPR058594">
    <property type="entry name" value="PB1-like_dom_pln"/>
</dbReference>
<feature type="compositionally biased region" description="Acidic residues" evidence="1">
    <location>
        <begin position="133"/>
        <end position="145"/>
    </location>
</feature>